<evidence type="ECO:0000313" key="1">
    <source>
        <dbReference type="Proteomes" id="UP000887572"/>
    </source>
</evidence>
<protein>
    <submittedName>
        <fullName evidence="2">Uncharacterized protein</fullName>
    </submittedName>
</protein>
<accession>A0A914HP27</accession>
<name>A0A914HP27_GLORO</name>
<organism evidence="1 2">
    <name type="scientific">Globodera rostochiensis</name>
    <name type="common">Golden nematode worm</name>
    <name type="synonym">Heterodera rostochiensis</name>
    <dbReference type="NCBI Taxonomy" id="31243"/>
    <lineage>
        <taxon>Eukaryota</taxon>
        <taxon>Metazoa</taxon>
        <taxon>Ecdysozoa</taxon>
        <taxon>Nematoda</taxon>
        <taxon>Chromadorea</taxon>
        <taxon>Rhabditida</taxon>
        <taxon>Tylenchina</taxon>
        <taxon>Tylenchomorpha</taxon>
        <taxon>Tylenchoidea</taxon>
        <taxon>Heteroderidae</taxon>
        <taxon>Heteroderinae</taxon>
        <taxon>Globodera</taxon>
    </lineage>
</organism>
<keyword evidence="1" id="KW-1185">Reference proteome</keyword>
<evidence type="ECO:0000313" key="2">
    <source>
        <dbReference type="WBParaSite" id="Gr19_v10_g3327.t1"/>
    </source>
</evidence>
<sequence length="116" mass="13706">MSDDDFNEEQPDITISKKRRIFTIDEKLEVVNFTKSHSINEASRRGSEHNPRVINEFLDEQSRFTLYKSQTKQMTRKRFSKQAVAGLKSLCFGITYASEFLRLFVKSHQLNMRRNL</sequence>
<dbReference type="WBParaSite" id="Gr19_v10_g3327.t1">
    <property type="protein sequence ID" value="Gr19_v10_g3327.t1"/>
    <property type="gene ID" value="Gr19_v10_g3327"/>
</dbReference>
<reference evidence="2" key="1">
    <citation type="submission" date="2022-11" db="UniProtKB">
        <authorList>
            <consortium name="WormBaseParasite"/>
        </authorList>
    </citation>
    <scope>IDENTIFICATION</scope>
</reference>
<dbReference type="AlphaFoldDB" id="A0A914HP27"/>
<proteinExistence type="predicted"/>
<dbReference type="Proteomes" id="UP000887572">
    <property type="component" value="Unplaced"/>
</dbReference>